<evidence type="ECO:0000313" key="2">
    <source>
        <dbReference type="EMBL" id="GMN75212.1"/>
    </source>
</evidence>
<dbReference type="Proteomes" id="UP001187192">
    <property type="component" value="Unassembled WGS sequence"/>
</dbReference>
<protein>
    <submittedName>
        <fullName evidence="2">Uncharacterized protein</fullName>
    </submittedName>
</protein>
<keyword evidence="3" id="KW-1185">Reference proteome</keyword>
<evidence type="ECO:0000313" key="3">
    <source>
        <dbReference type="Proteomes" id="UP001187192"/>
    </source>
</evidence>
<dbReference type="EMBL" id="BTGU01020618">
    <property type="protein sequence ID" value="GMN75212.1"/>
    <property type="molecule type" value="Genomic_DNA"/>
</dbReference>
<evidence type="ECO:0000256" key="1">
    <source>
        <dbReference type="SAM" id="MobiDB-lite"/>
    </source>
</evidence>
<organism evidence="2 3">
    <name type="scientific">Ficus carica</name>
    <name type="common">Common fig</name>
    <dbReference type="NCBI Taxonomy" id="3494"/>
    <lineage>
        <taxon>Eukaryota</taxon>
        <taxon>Viridiplantae</taxon>
        <taxon>Streptophyta</taxon>
        <taxon>Embryophyta</taxon>
        <taxon>Tracheophyta</taxon>
        <taxon>Spermatophyta</taxon>
        <taxon>Magnoliopsida</taxon>
        <taxon>eudicotyledons</taxon>
        <taxon>Gunneridae</taxon>
        <taxon>Pentapetalae</taxon>
        <taxon>rosids</taxon>
        <taxon>fabids</taxon>
        <taxon>Rosales</taxon>
        <taxon>Moraceae</taxon>
        <taxon>Ficeae</taxon>
        <taxon>Ficus</taxon>
    </lineage>
</organism>
<proteinExistence type="predicted"/>
<gene>
    <name evidence="2" type="ORF">TIFTF001_056386</name>
</gene>
<accession>A0AA88EHS3</accession>
<reference evidence="2" key="1">
    <citation type="submission" date="2023-07" db="EMBL/GenBank/DDBJ databases">
        <title>draft genome sequence of fig (Ficus carica).</title>
        <authorList>
            <person name="Takahashi T."/>
            <person name="Nishimura K."/>
        </authorList>
    </citation>
    <scope>NUCLEOTIDE SEQUENCE</scope>
</reference>
<name>A0AA88EHS3_FICCA</name>
<feature type="region of interest" description="Disordered" evidence="1">
    <location>
        <begin position="1"/>
        <end position="50"/>
    </location>
</feature>
<dbReference type="AlphaFoldDB" id="A0AA88EHS3"/>
<sequence length="122" mass="13397">MENPGRGDPIGASAPEHSLPSSVPGGDNDLNSSPSQGENGVPRANLEEKKDRLLDNLESIERRMDQLLARASSVKSKEDLAAWEREREVVKKLLASAELDFKWVREHMREGGPTTSSFRGGD</sequence>
<comment type="caution">
    <text evidence="2">The sequence shown here is derived from an EMBL/GenBank/DDBJ whole genome shotgun (WGS) entry which is preliminary data.</text>
</comment>
<feature type="compositionally biased region" description="Polar residues" evidence="1">
    <location>
        <begin position="29"/>
        <end position="38"/>
    </location>
</feature>